<keyword evidence="3" id="KW-1185">Reference proteome</keyword>
<dbReference type="Gene3D" id="2.160.20.110">
    <property type="match status" value="6"/>
</dbReference>
<feature type="region of interest" description="Disordered" evidence="1">
    <location>
        <begin position="186"/>
        <end position="387"/>
    </location>
</feature>
<feature type="compositionally biased region" description="Polar residues" evidence="1">
    <location>
        <begin position="707"/>
        <end position="721"/>
    </location>
</feature>
<dbReference type="RefSeq" id="WP_006781238.1">
    <property type="nucleotide sequence ID" value="NZ_CP040506.1"/>
</dbReference>
<dbReference type="HOGENOM" id="CLU_000217_1_0_9"/>
<feature type="region of interest" description="Disordered" evidence="1">
    <location>
        <begin position="408"/>
        <end position="447"/>
    </location>
</feature>
<evidence type="ECO:0008006" key="4">
    <source>
        <dbReference type="Google" id="ProtNLM"/>
    </source>
</evidence>
<proteinExistence type="predicted"/>
<feature type="compositionally biased region" description="Low complexity" evidence="1">
    <location>
        <begin position="217"/>
        <end position="232"/>
    </location>
</feature>
<comment type="caution">
    <text evidence="2">The sequence shown here is derived from an EMBL/GenBank/DDBJ whole genome shotgun (WGS) entry which is preliminary data.</text>
</comment>
<dbReference type="OrthoDB" id="2031765at2"/>
<protein>
    <recommendedName>
        <fullName evidence="4">GLUG domain-containing protein</fullName>
    </recommendedName>
</protein>
<evidence type="ECO:0000313" key="2">
    <source>
        <dbReference type="EMBL" id="EHI58743.1"/>
    </source>
</evidence>
<reference evidence="2 3" key="1">
    <citation type="submission" date="2011-08" db="EMBL/GenBank/DDBJ databases">
        <title>The Genome Sequence of Clostridium hathewayi WAL-18680.</title>
        <authorList>
            <consortium name="The Broad Institute Genome Sequencing Platform"/>
            <person name="Earl A."/>
            <person name="Ward D."/>
            <person name="Feldgarden M."/>
            <person name="Gevers D."/>
            <person name="Finegold S.M."/>
            <person name="Summanen P.H."/>
            <person name="Molitoris D.R."/>
            <person name="Song M."/>
            <person name="Daigneault M."/>
            <person name="Allen-Vercoe E."/>
            <person name="Young S.K."/>
            <person name="Zeng Q."/>
            <person name="Gargeya S."/>
            <person name="Fitzgerald M."/>
            <person name="Haas B."/>
            <person name="Abouelleil A."/>
            <person name="Alvarado L."/>
            <person name="Arachchi H.M."/>
            <person name="Berlin A."/>
            <person name="Brown A."/>
            <person name="Chapman S.B."/>
            <person name="Chen Z."/>
            <person name="Dunbar C."/>
            <person name="Freedman E."/>
            <person name="Gearin G."/>
            <person name="Gellesch M."/>
            <person name="Goldberg J."/>
            <person name="Griggs A."/>
            <person name="Gujja S."/>
            <person name="Heiman D."/>
            <person name="Howarth C."/>
            <person name="Larson L."/>
            <person name="Lui A."/>
            <person name="MacDonald P.J.P."/>
            <person name="Montmayeur A."/>
            <person name="Murphy C."/>
            <person name="Neiman D."/>
            <person name="Pearson M."/>
            <person name="Priest M."/>
            <person name="Roberts A."/>
            <person name="Saif S."/>
            <person name="Shea T."/>
            <person name="Shenoy N."/>
            <person name="Sisk P."/>
            <person name="Stolte C."/>
            <person name="Sykes S."/>
            <person name="Wortman J."/>
            <person name="Nusbaum C."/>
            <person name="Birren B."/>
        </authorList>
    </citation>
    <scope>NUCLEOTIDE SEQUENCE [LARGE SCALE GENOMIC DNA]</scope>
    <source>
        <strain evidence="2 3">WAL-18680</strain>
    </source>
</reference>
<sequence length="2426" mass="250862">MNRYILHTKSRARGRLKYLVFGLAAVMAAGAVGYTAHSIGTARAKSRETVSIYTEEELEQYLLDNESEEYNLNGRYRLEEDLELGWLYQSIGTNVEPFTGTFDGNGHVISGLGRPLFGVMRQARVENLFLSEASIETPVTYFDGERYVDGYGALAGYVVNSEIVNCGMGGAIVTDIPMEVMFQTAKAKPEPEEQGPGLMESSGPGTETTEMEAGPGVESSSVSTETAEMESAPEGTEGADEPGTLPGESSLQTEVNSTLADETMTPAQSQEHATGGQEETKETVLEESSGEETDTGETKPETEEAAGNESKPGVPTEPGAPAKPETPVESEVPAKPEAPTEPEVPAKPEVPNKPESSTEPAPPSATETPSGQETAEPETIAIKARPYQRLTMKTSPIIDVELDNLATPADAESSDSPADEPFMEHPSSDIASPSDAGRPMEETEGNPYEDTFVQVTAERVTAGGLVAETAEGTVISDCFALVTISSSLEMIETYAGGITSILGAGGSLGNSYATGLIDSDDVTGGFVAVNDGLIENSYSAVTVGESGTIRSAFTASGNGSLTGCIYDSQMACVDDIRAENPLTEIMVETPAEAVVNQTESSESGLKTSNTINMTGTEIKLPGNWYMTENAYPQITYFALHENEIIAAASKVSAVALILPEGNTLATVIKEGQIVLPSQVDGEEVRWEAEGNIQINEENHVVTESISISPHNAPNVGSSLVPTEQEEIEPSSGPEKTGAESETDITEPTDSTASTAAGRLKVSIGTAARSFSLTVAAAETVNYTSWAAIGEAVDTDGNDLAYLRPTQDGDGYYLLGTPEAMAWFAYKVNQGNYGYNAKLTDNIDLFGVGYGGRTAADATIDNIDNALLWTPFGDFSTQYTGTFEGNHKYISNLRVSIDNAYVSTGFFGTLGNNAKVLNLGIATGKVTGKADGTGGVIGHVRGKNVRIINCWNNASISSVLNLGGIVGSSYASDGLLVEGCYNLGTINNNGGSGSGSGGIYGRSDAHTLTVKNCLNLGRVTALAASRSSGGIQAGANVISKPSVENCLNVGQVTGSTARGAIFGESSSPIKNCYYDNQTSLAGGGTATGLTTEHAKSWAAAFALNGQSRTQDSDWGIAWNYRPTENNGYPYPVTGILDRPESWLDIGKGIVNDLIKTNTAISGNGSEATPYLISNAEELAFFAAKVNAGETNLHGRLVNDINLTGSRYGGTSESPIPWYPIGTSTNSFKGTFDGNGKVIGYLNVNRNDCAGLFGYAGGGAKITGLGLDSSCHIISTGAADGTAAFVGVVKSDGTAGTQITIQNCYNRASVQGASGNTGAFTGGFDGASGVGTQKISNCYNTGAITSGAGTPGAIAGAFTNGTGGGIQYCYWDSNTSGAVAGAVGGGSPVTVENSGPKTTAQMKSDDASVGILTGLNANLATGTWERTDGKNDGYPIFQKTVGDIDWEVVGAAVMSPAGKNFSSSSTAGTASNPYQLWSAEDLAWFANQVNHVEGKTGLCADVMADISLFGGLYTGFAYDSGDAERLEKALRWIPIGGSSGYTGTFNGNGHTISVMRAEGTDRQGLFGTLGANANIKEVLISDSQIGGGQYCGGIAGYAAGTGVKITSCRNTGELTGTGDYFGGIVGAVGSAGSVVLDGCGSDVSGAVSSPGKSDVGGILGGALSDSGTVTVRNCYNRGNVSGGSRVGGIAGSTVLGTQVIEGCYNAGTVTGSGAAETIRSIAGVSVDGSISHCFYDEAKAADARAKGVKNAGFGTWGAAWALNGGKFSQTTGISWTYVEGNAYPSYGTLGEAKNWENVGEAVEYGFLGEIPSGTPYEIQNGEQLAWFARHVNEGGAGGKDAVLTANIDLTGSLYVTAGKLSWVPIGREGAAAYTGTFQSHDASDNWKVFQITGLSIEKESRAGLFGTVSGGTISGIGIENANISGGTAGVAGSVSDISAGGIAGRLENGAVISRCYNRGGSYVSASGSDGVSSVNAGGIAGQITGNSTVKDCYQMESVITAYGATGVYAGGITGDASGGMVQNCYHASGTGGAVTVSGTGVAGAAAGKTGATGSIVRCYSDEVLADSALVDVLGTADDTERQKQVDALNTETTGSSDVERKRSSRVWFTSLLAEETKGLPTFDAPVMLEVSLNPAESAAGSTVALGQTISGGLYRGVHQENGSSQTCFIKGTAEVVGNYQKYGKTNANQYLGILAGSADLGMKTPSLTEPSVSLGDVSQMTLYNGAAYTCPDSRALLIDFSVGKIRYEVRVEVAGAAEKILSVVLPTSVTIAISPDGTSKTSHSGDIKLVNHNDYPIEGTIRNLNPMTGTGYAVLQPVKKEINLTGKKGQITETGVKLGIGNLRSGTADGTGLTPASVYYTPRDTGVEDSWMKYRLKSGGTLWYQYFMEYAADPYYFADKSSYGYTVDYRFGVAEKDYTLDVHAEIIP</sequence>
<evidence type="ECO:0000313" key="3">
    <source>
        <dbReference type="Proteomes" id="UP000005384"/>
    </source>
</evidence>
<evidence type="ECO:0000256" key="1">
    <source>
        <dbReference type="SAM" id="MobiDB-lite"/>
    </source>
</evidence>
<accession>G5IID1</accession>
<dbReference type="EMBL" id="ADLN01000090">
    <property type="protein sequence ID" value="EHI58743.1"/>
    <property type="molecule type" value="Genomic_DNA"/>
</dbReference>
<feature type="compositionally biased region" description="Low complexity" evidence="1">
    <location>
        <begin position="354"/>
        <end position="370"/>
    </location>
</feature>
<gene>
    <name evidence="2" type="ORF">HMPREF9473_03259</name>
</gene>
<feature type="compositionally biased region" description="Polar residues" evidence="1">
    <location>
        <begin position="247"/>
        <end position="272"/>
    </location>
</feature>
<feature type="region of interest" description="Disordered" evidence="1">
    <location>
        <begin position="707"/>
        <end position="756"/>
    </location>
</feature>
<dbReference type="Proteomes" id="UP000005384">
    <property type="component" value="Unassembled WGS sequence"/>
</dbReference>
<dbReference type="PATRIC" id="fig|742737.3.peg.3236"/>
<organism evidence="2 3">
    <name type="scientific">Hungatella hathewayi WAL-18680</name>
    <dbReference type="NCBI Taxonomy" id="742737"/>
    <lineage>
        <taxon>Bacteria</taxon>
        <taxon>Bacillati</taxon>
        <taxon>Bacillota</taxon>
        <taxon>Clostridia</taxon>
        <taxon>Lachnospirales</taxon>
        <taxon>Lachnospiraceae</taxon>
        <taxon>Hungatella</taxon>
    </lineage>
</organism>
<name>G5IID1_9FIRM</name>